<organism evidence="1 2">
    <name type="scientific">Spirosoma pollinicola</name>
    <dbReference type="NCBI Taxonomy" id="2057025"/>
    <lineage>
        <taxon>Bacteria</taxon>
        <taxon>Pseudomonadati</taxon>
        <taxon>Bacteroidota</taxon>
        <taxon>Cytophagia</taxon>
        <taxon>Cytophagales</taxon>
        <taxon>Cytophagaceae</taxon>
        <taxon>Spirosoma</taxon>
    </lineage>
</organism>
<evidence type="ECO:0000313" key="2">
    <source>
        <dbReference type="Proteomes" id="UP000232883"/>
    </source>
</evidence>
<name>A0A2K8YTL8_9BACT</name>
<dbReference type="Proteomes" id="UP000232883">
    <property type="component" value="Chromosome"/>
</dbReference>
<proteinExistence type="predicted"/>
<dbReference type="RefSeq" id="WP_100986390.1">
    <property type="nucleotide sequence ID" value="NZ_CP025096.1"/>
</dbReference>
<sequence>MADVVPVIKKNITNWLEYRDAFIALQQADNFIEGSINNTDWKSLREDYFAEGKSVKEAFQEFFYEQ</sequence>
<dbReference type="KEGG" id="spir:CWM47_03520"/>
<keyword evidence="2" id="KW-1185">Reference proteome</keyword>
<reference evidence="1 2" key="1">
    <citation type="submission" date="2017-11" db="EMBL/GenBank/DDBJ databases">
        <title>Taxonomic description and genome sequences of Spirosoma HA7 sp. nov., isolated from pollen microhabitat of Corylus avellana.</title>
        <authorList>
            <person name="Ambika Manirajan B."/>
            <person name="Suarez C."/>
            <person name="Ratering S."/>
            <person name="Geissler-Plaum R."/>
            <person name="Cardinale M."/>
            <person name="Sylvia S."/>
        </authorList>
    </citation>
    <scope>NUCLEOTIDE SEQUENCE [LARGE SCALE GENOMIC DNA]</scope>
    <source>
        <strain evidence="1 2">HA7</strain>
    </source>
</reference>
<gene>
    <name evidence="1" type="ORF">CWM47_03520</name>
</gene>
<protein>
    <submittedName>
        <fullName evidence="1">Uncharacterized protein</fullName>
    </submittedName>
</protein>
<accession>A0A2K8YTL8</accession>
<dbReference type="AlphaFoldDB" id="A0A2K8YTL8"/>
<evidence type="ECO:0000313" key="1">
    <source>
        <dbReference type="EMBL" id="AUD00967.1"/>
    </source>
</evidence>
<dbReference type="EMBL" id="CP025096">
    <property type="protein sequence ID" value="AUD00967.1"/>
    <property type="molecule type" value="Genomic_DNA"/>
</dbReference>